<proteinExistence type="predicted"/>
<protein>
    <submittedName>
        <fullName evidence="2">Nuclear transport factor 2 family protein</fullName>
    </submittedName>
</protein>
<dbReference type="EMBL" id="JANUGP010000049">
    <property type="protein sequence ID" value="MCS0606266.1"/>
    <property type="molecule type" value="Genomic_DNA"/>
</dbReference>
<organism evidence="2 3">
    <name type="scientific">Streptomyces pyxinicus</name>
    <dbReference type="NCBI Taxonomy" id="2970331"/>
    <lineage>
        <taxon>Bacteria</taxon>
        <taxon>Bacillati</taxon>
        <taxon>Actinomycetota</taxon>
        <taxon>Actinomycetes</taxon>
        <taxon>Kitasatosporales</taxon>
        <taxon>Streptomycetaceae</taxon>
        <taxon>Streptomyces</taxon>
    </lineage>
</organism>
<dbReference type="RefSeq" id="WP_258783624.1">
    <property type="nucleotide sequence ID" value="NZ_JANUGP010000049.1"/>
</dbReference>
<feature type="domain" description="DUF4440" evidence="1">
    <location>
        <begin position="14"/>
        <end position="118"/>
    </location>
</feature>
<evidence type="ECO:0000313" key="2">
    <source>
        <dbReference type="EMBL" id="MCS0606266.1"/>
    </source>
</evidence>
<gene>
    <name evidence="2" type="ORF">NX794_34410</name>
</gene>
<comment type="caution">
    <text evidence="2">The sequence shown here is derived from an EMBL/GenBank/DDBJ whole genome shotgun (WGS) entry which is preliminary data.</text>
</comment>
<sequence>MPRDHPDHAGDLRVLEQRRFDTLVRRDFGGFTALVRPELTYTHSSGTEDTLESFVGKCESGHYVYHRIDHHIETVTVVGDTAVVIGDTRADMTAGGTRIRLANRSIGVWVRADGAWRLLAHQATAKRQGAGEEGPGRL</sequence>
<dbReference type="Gene3D" id="3.10.450.50">
    <property type="match status" value="1"/>
</dbReference>
<dbReference type="Proteomes" id="UP001205612">
    <property type="component" value="Unassembled WGS sequence"/>
</dbReference>
<dbReference type="Pfam" id="PF14534">
    <property type="entry name" value="DUF4440"/>
    <property type="match status" value="1"/>
</dbReference>
<accession>A0ABT2BCM3</accession>
<dbReference type="SUPFAM" id="SSF54427">
    <property type="entry name" value="NTF2-like"/>
    <property type="match status" value="1"/>
</dbReference>
<dbReference type="InterPro" id="IPR027843">
    <property type="entry name" value="DUF4440"/>
</dbReference>
<dbReference type="InterPro" id="IPR032710">
    <property type="entry name" value="NTF2-like_dom_sf"/>
</dbReference>
<evidence type="ECO:0000313" key="3">
    <source>
        <dbReference type="Proteomes" id="UP001205612"/>
    </source>
</evidence>
<reference evidence="2 3" key="1">
    <citation type="submission" date="2022-08" db="EMBL/GenBank/DDBJ databases">
        <authorList>
            <person name="Somphong A."/>
            <person name="Phongsopitanun W."/>
        </authorList>
    </citation>
    <scope>NUCLEOTIDE SEQUENCE [LARGE SCALE GENOMIC DNA]</scope>
    <source>
        <strain evidence="2 3">LP11</strain>
    </source>
</reference>
<keyword evidence="3" id="KW-1185">Reference proteome</keyword>
<name>A0ABT2BCM3_9ACTN</name>
<evidence type="ECO:0000259" key="1">
    <source>
        <dbReference type="Pfam" id="PF14534"/>
    </source>
</evidence>